<accession>A0A1A6C8B6</accession>
<dbReference type="AlphaFoldDB" id="A0A1A6C8B6"/>
<dbReference type="InterPro" id="IPR009752">
    <property type="entry name" value="Phage_Mu_GpJ"/>
</dbReference>
<organism evidence="1 2">
    <name type="scientific">Acidihalobacter prosperus</name>
    <dbReference type="NCBI Taxonomy" id="160660"/>
    <lineage>
        <taxon>Bacteria</taxon>
        <taxon>Pseudomonadati</taxon>
        <taxon>Pseudomonadota</taxon>
        <taxon>Gammaproteobacteria</taxon>
        <taxon>Chromatiales</taxon>
        <taxon>Ectothiorhodospiraceae</taxon>
        <taxon>Acidihalobacter</taxon>
    </lineage>
</organism>
<protein>
    <recommendedName>
        <fullName evidence="3">DUF1320 domain-containing protein</fullName>
    </recommendedName>
</protein>
<gene>
    <name evidence="1" type="ORF">Thpro_020505</name>
</gene>
<keyword evidence="2" id="KW-1185">Reference proteome</keyword>
<dbReference type="Proteomes" id="UP000029273">
    <property type="component" value="Unassembled WGS sequence"/>
</dbReference>
<evidence type="ECO:0000313" key="2">
    <source>
        <dbReference type="Proteomes" id="UP000029273"/>
    </source>
</evidence>
<evidence type="ECO:0008006" key="3">
    <source>
        <dbReference type="Google" id="ProtNLM"/>
    </source>
</evidence>
<dbReference type="RefSeq" id="WP_065089164.1">
    <property type="nucleotide sequence ID" value="NZ_JQSG02000001.1"/>
</dbReference>
<proteinExistence type="predicted"/>
<dbReference type="Pfam" id="PF07030">
    <property type="entry name" value="Phage_Mu_Gp36"/>
    <property type="match status" value="1"/>
</dbReference>
<comment type="caution">
    <text evidence="1">The sequence shown here is derived from an EMBL/GenBank/DDBJ whole genome shotgun (WGS) entry which is preliminary data.</text>
</comment>
<dbReference type="EMBL" id="JQSG02000001">
    <property type="protein sequence ID" value="OBS10789.1"/>
    <property type="molecule type" value="Genomic_DNA"/>
</dbReference>
<evidence type="ECO:0000313" key="1">
    <source>
        <dbReference type="EMBL" id="OBS10789.1"/>
    </source>
</evidence>
<reference evidence="1 2" key="1">
    <citation type="journal article" date="2014" name="Genome Announc.">
        <title>Draft Genome Sequence of the Iron-Oxidizing, Acidophilic, and Halotolerant 'Thiobacillus prosperus' Type Strain DSM 5130.</title>
        <authorList>
            <person name="Ossandon F.J."/>
            <person name="Cardenas J.P."/>
            <person name="Corbett M."/>
            <person name="Quatrini R."/>
            <person name="Holmes D.S."/>
            <person name="Watkin E."/>
        </authorList>
    </citation>
    <scope>NUCLEOTIDE SEQUENCE [LARGE SCALE GENOMIC DNA]</scope>
    <source>
        <strain evidence="1 2">DSM 5130</strain>
    </source>
</reference>
<sequence>MTYTTEQDMIDRFGNDELLQLTDRNNTGAIDTTVLDDAIADAGNEIDSYLGGRYTLPLSTVPPVLNRVCADIARYRLYTFEAPTEVANRYKANTQWLTQVANGVIQLGVDAVGAQPADAVTPPNPPARVFTYDTLKDY</sequence>
<dbReference type="OrthoDB" id="9812088at2"/>
<name>A0A1A6C8B6_9GAMM</name>